<dbReference type="PANTHER" id="PTHR45674">
    <property type="entry name" value="DNA LIGASE 1/3 FAMILY MEMBER"/>
    <property type="match status" value="1"/>
</dbReference>
<dbReference type="GeneID" id="17428806"/>
<dbReference type="InterPro" id="IPR012340">
    <property type="entry name" value="NA-bd_OB-fold"/>
</dbReference>
<dbReference type="EMBL" id="KC179784">
    <property type="protein sequence ID" value="AGQ20363.1"/>
    <property type="molecule type" value="Genomic_DNA"/>
</dbReference>
<evidence type="ECO:0000256" key="7">
    <source>
        <dbReference type="ARBA" id="ARBA00023306"/>
    </source>
</evidence>
<dbReference type="GO" id="GO:0051301">
    <property type="term" value="P:cell division"/>
    <property type="evidence" value="ECO:0007669"/>
    <property type="project" value="UniProtKB-KW"/>
</dbReference>
<dbReference type="Pfam" id="PF04675">
    <property type="entry name" value="DNA_ligase_A_N"/>
    <property type="match status" value="1"/>
</dbReference>
<keyword evidence="4" id="KW-0132">Cell division</keyword>
<reference evidence="9 10" key="1">
    <citation type="journal article" date="2013" name="Arch. Virol.">
        <title>Comparative analysis of the genomes of Clostera anastomosis (L.) granulovirus and Clostera anachoreta granulovirus.</title>
        <authorList>
            <person name="Liang Z."/>
            <person name="Zhang X."/>
            <person name="Yin X."/>
            <person name="Song X."/>
            <person name="Shao X."/>
            <person name="Wang L."/>
        </authorList>
    </citation>
    <scope>NUCLEOTIDE SEQUENCE [LARGE SCALE GENOMIC DNA]</scope>
    <source>
        <strain evidence="9">CaLGV-Henan</strain>
    </source>
</reference>
<name>U5KBN2_9BBAC</name>
<dbReference type="GO" id="GO:0003910">
    <property type="term" value="F:DNA ligase (ATP) activity"/>
    <property type="evidence" value="ECO:0007669"/>
    <property type="project" value="InterPro"/>
</dbReference>
<dbReference type="GO" id="GO:0005524">
    <property type="term" value="F:ATP binding"/>
    <property type="evidence" value="ECO:0007669"/>
    <property type="project" value="UniProtKB-KW"/>
</dbReference>
<dbReference type="SUPFAM" id="SSF56091">
    <property type="entry name" value="DNA ligase/mRNA capping enzyme, catalytic domain"/>
    <property type="match status" value="1"/>
</dbReference>
<keyword evidence="6" id="KW-0067">ATP-binding</keyword>
<accession>U5KBN2</accession>
<protein>
    <recommendedName>
        <fullName evidence="2">DNA ligase</fullName>
    </recommendedName>
</protein>
<evidence type="ECO:0000256" key="2">
    <source>
        <dbReference type="ARBA" id="ARBA00013308"/>
    </source>
</evidence>
<dbReference type="InterPro" id="IPR012308">
    <property type="entry name" value="DNA_ligase_ATP-dep_N"/>
</dbReference>
<keyword evidence="5" id="KW-0547">Nucleotide-binding</keyword>
<dbReference type="Gene3D" id="3.30.470.30">
    <property type="entry name" value="DNA ligase/mRNA capping enzyme"/>
    <property type="match status" value="2"/>
</dbReference>
<keyword evidence="3 9" id="KW-0436">Ligase</keyword>
<feature type="domain" description="ATP-dependent DNA ligase family profile" evidence="8">
    <location>
        <begin position="287"/>
        <end position="397"/>
    </location>
</feature>
<dbReference type="GO" id="GO:0006310">
    <property type="term" value="P:DNA recombination"/>
    <property type="evidence" value="ECO:0007669"/>
    <property type="project" value="InterPro"/>
</dbReference>
<dbReference type="GO" id="GO:0003677">
    <property type="term" value="F:DNA binding"/>
    <property type="evidence" value="ECO:0007669"/>
    <property type="project" value="InterPro"/>
</dbReference>
<dbReference type="GO" id="GO:0006281">
    <property type="term" value="P:DNA repair"/>
    <property type="evidence" value="ECO:0007669"/>
    <property type="project" value="InterPro"/>
</dbReference>
<dbReference type="Proteomes" id="UP000204024">
    <property type="component" value="Segment"/>
</dbReference>
<dbReference type="InterPro" id="IPR016059">
    <property type="entry name" value="DNA_ligase_ATP-dep_CS"/>
</dbReference>
<evidence type="ECO:0000256" key="5">
    <source>
        <dbReference type="ARBA" id="ARBA00022741"/>
    </source>
</evidence>
<dbReference type="Gene3D" id="3.30.1490.70">
    <property type="match status" value="1"/>
</dbReference>
<evidence type="ECO:0000259" key="8">
    <source>
        <dbReference type="PROSITE" id="PS50160"/>
    </source>
</evidence>
<evidence type="ECO:0000313" key="10">
    <source>
        <dbReference type="Proteomes" id="UP000204024"/>
    </source>
</evidence>
<dbReference type="Pfam" id="PF01068">
    <property type="entry name" value="DNA_ligase_A_M"/>
    <property type="match status" value="2"/>
</dbReference>
<sequence length="553" mass="64285">MLFSTFADIHEAFVNLNSTTDFASFVENYCKTIKERSDAYTWLHDTRKLGGRFKINDKHLLTIFCKITEPHIDRQNLRTAFKKHGVAETCGDVLKLNDLPSSLTMVDVYDFLHKLQTAPCKSVSLMHLFKCIVFKCSRKELLCLIRLIRTTHKTKRSNVKKKHAFLLKRYLEFSRREVTDNTDSQVVDRKSAQVVTKPGQPIECMLAQPCKTIDNACFAETCLEVKYDGERVQLHKCNGVVTCYKRNLNPSLKCNCILNAIQRVLRTVDNVILDCELVGNSIDNYYIVVFDVLYAHDRCLVNEPLKTRKEILNKLMVNQEARMCVIDYESHLDGDNVNTRIIEMLRSGLPDVEGVMVKDYNGTYEPKRKKWLKIRREYFENVCSADLVVVGGWRGDKNMTIYLVATPIYDHVSNMCLFLPVAKVKYSKNDYRHLMVPYSTDECKWLIVNDRIKSLKKVPDMVAVDPYSMPVWEMEGDFIRSGEAWVFGDLTHNYVSIRLPRFVRVRDDKDYRQANTIFDLALLSTISNKTFTYDALYEFFVQDNVRNYLPRVQ</sequence>
<dbReference type="InterPro" id="IPR036599">
    <property type="entry name" value="DNA_ligase_N_sf"/>
</dbReference>
<dbReference type="PROSITE" id="PS00697">
    <property type="entry name" value="DNA_LIGASE_A1"/>
    <property type="match status" value="1"/>
</dbReference>
<dbReference type="KEGG" id="vg:17428806"/>
<dbReference type="OrthoDB" id="3365at10239"/>
<organism evidence="9 10">
    <name type="scientific">Clostera anastomosis granulovirus A</name>
    <dbReference type="NCBI Taxonomy" id="1986289"/>
    <lineage>
        <taxon>Viruses</taxon>
        <taxon>Viruses incertae sedis</taxon>
        <taxon>Naldaviricetes</taxon>
        <taxon>Lefavirales</taxon>
        <taxon>Baculoviridae</taxon>
        <taxon>Betabaculovirus</taxon>
        <taxon>Betabaculovirus clanastomosis</taxon>
    </lineage>
</organism>
<gene>
    <name evidence="9" type="ORF">CaLGV105</name>
</gene>
<keyword evidence="7" id="KW-0131">Cell cycle</keyword>
<evidence type="ECO:0000256" key="4">
    <source>
        <dbReference type="ARBA" id="ARBA00022618"/>
    </source>
</evidence>
<evidence type="ECO:0000256" key="1">
    <source>
        <dbReference type="ARBA" id="ARBA00007572"/>
    </source>
</evidence>
<dbReference type="RefSeq" id="YP_008720052.1">
    <property type="nucleotide sequence ID" value="NC_022646.1"/>
</dbReference>
<proteinExistence type="inferred from homology"/>
<dbReference type="Gene3D" id="2.40.50.140">
    <property type="entry name" value="Nucleic acid-binding proteins"/>
    <property type="match status" value="1"/>
</dbReference>
<keyword evidence="10" id="KW-1185">Reference proteome</keyword>
<evidence type="ECO:0000256" key="6">
    <source>
        <dbReference type="ARBA" id="ARBA00022840"/>
    </source>
</evidence>
<dbReference type="PANTHER" id="PTHR45674:SF9">
    <property type="entry name" value="DNA LIGASE 3"/>
    <property type="match status" value="1"/>
</dbReference>
<evidence type="ECO:0000256" key="3">
    <source>
        <dbReference type="ARBA" id="ARBA00022598"/>
    </source>
</evidence>
<dbReference type="PROSITE" id="PS50160">
    <property type="entry name" value="DNA_LIGASE_A3"/>
    <property type="match status" value="1"/>
</dbReference>
<dbReference type="GO" id="GO:0006273">
    <property type="term" value="P:lagging strand elongation"/>
    <property type="evidence" value="ECO:0007669"/>
    <property type="project" value="TreeGrafter"/>
</dbReference>
<dbReference type="SUPFAM" id="SSF50249">
    <property type="entry name" value="Nucleic acid-binding proteins"/>
    <property type="match status" value="1"/>
</dbReference>
<comment type="similarity">
    <text evidence="1">Belongs to the ATP-dependent DNA ligase family.</text>
</comment>
<dbReference type="Gene3D" id="1.10.3260.10">
    <property type="entry name" value="DNA ligase, ATP-dependent, N-terminal domain"/>
    <property type="match status" value="1"/>
</dbReference>
<dbReference type="InterPro" id="IPR012310">
    <property type="entry name" value="DNA_ligase_ATP-dep_cent"/>
</dbReference>
<evidence type="ECO:0000313" key="9">
    <source>
        <dbReference type="EMBL" id="AGQ20363.1"/>
    </source>
</evidence>
<dbReference type="InterPro" id="IPR050191">
    <property type="entry name" value="ATP-dep_DNA_ligase"/>
</dbReference>